<evidence type="ECO:0000256" key="2">
    <source>
        <dbReference type="ARBA" id="ARBA00022801"/>
    </source>
</evidence>
<keyword evidence="5" id="KW-1185">Reference proteome</keyword>
<dbReference type="EMBL" id="SWMU01000001">
    <property type="protein sequence ID" value="TKS56853.1"/>
    <property type="molecule type" value="Genomic_DNA"/>
</dbReference>
<evidence type="ECO:0000313" key="4">
    <source>
        <dbReference type="EMBL" id="TKS56853.1"/>
    </source>
</evidence>
<name>A0A4U5TRY2_9FLAO</name>
<dbReference type="GO" id="GO:0005975">
    <property type="term" value="P:carbohydrate metabolic process"/>
    <property type="evidence" value="ECO:0007669"/>
    <property type="project" value="InterPro"/>
</dbReference>
<proteinExistence type="predicted"/>
<evidence type="ECO:0000259" key="3">
    <source>
        <dbReference type="PROSITE" id="PS51677"/>
    </source>
</evidence>
<dbReference type="InterPro" id="IPR050248">
    <property type="entry name" value="Polysacc_deacetylase_ArnD"/>
</dbReference>
<dbReference type="InterPro" id="IPR002509">
    <property type="entry name" value="NODB_dom"/>
</dbReference>
<dbReference type="InterPro" id="IPR011330">
    <property type="entry name" value="Glyco_hydro/deAcase_b/a-brl"/>
</dbReference>
<protein>
    <submittedName>
        <fullName evidence="4">Polysaccharide deacetylase family protein</fullName>
    </submittedName>
</protein>
<dbReference type="AlphaFoldDB" id="A0A4U5TRY2"/>
<organism evidence="4 5">
    <name type="scientific">Mesohalobacter halotolerans</name>
    <dbReference type="NCBI Taxonomy" id="1883405"/>
    <lineage>
        <taxon>Bacteria</taxon>
        <taxon>Pseudomonadati</taxon>
        <taxon>Bacteroidota</taxon>
        <taxon>Flavobacteriia</taxon>
        <taxon>Flavobacteriales</taxon>
        <taxon>Flavobacteriaceae</taxon>
        <taxon>Mesohalobacter</taxon>
    </lineage>
</organism>
<dbReference type="PANTHER" id="PTHR10587:SF133">
    <property type="entry name" value="CHITIN DEACETYLASE 1-RELATED"/>
    <property type="match status" value="1"/>
</dbReference>
<dbReference type="PROSITE" id="PS51677">
    <property type="entry name" value="NODB"/>
    <property type="match status" value="1"/>
</dbReference>
<dbReference type="Gene3D" id="3.20.20.370">
    <property type="entry name" value="Glycoside hydrolase/deacetylase"/>
    <property type="match status" value="1"/>
</dbReference>
<dbReference type="GO" id="GO:0016020">
    <property type="term" value="C:membrane"/>
    <property type="evidence" value="ECO:0007669"/>
    <property type="project" value="TreeGrafter"/>
</dbReference>
<feature type="domain" description="NodB homology" evidence="3">
    <location>
        <begin position="26"/>
        <end position="206"/>
    </location>
</feature>
<dbReference type="CDD" id="cd10917">
    <property type="entry name" value="CE4_NodB_like_6s_7s"/>
    <property type="match status" value="1"/>
</dbReference>
<dbReference type="Proteomes" id="UP000306552">
    <property type="component" value="Unassembled WGS sequence"/>
</dbReference>
<dbReference type="Pfam" id="PF01522">
    <property type="entry name" value="Polysacc_deac_1"/>
    <property type="match status" value="1"/>
</dbReference>
<gene>
    <name evidence="4" type="ORF">FCN74_00045</name>
</gene>
<evidence type="ECO:0000313" key="5">
    <source>
        <dbReference type="Proteomes" id="UP000306552"/>
    </source>
</evidence>
<dbReference type="GO" id="GO:0046872">
    <property type="term" value="F:metal ion binding"/>
    <property type="evidence" value="ECO:0007669"/>
    <property type="project" value="UniProtKB-KW"/>
</dbReference>
<dbReference type="SUPFAM" id="SSF88713">
    <property type="entry name" value="Glycoside hydrolase/deacetylase"/>
    <property type="match status" value="1"/>
</dbReference>
<keyword evidence="1" id="KW-0479">Metal-binding</keyword>
<dbReference type="RefSeq" id="WP_138930557.1">
    <property type="nucleotide sequence ID" value="NZ_SWMU01000001.1"/>
</dbReference>
<comment type="caution">
    <text evidence="4">The sequence shown here is derived from an EMBL/GenBank/DDBJ whole genome shotgun (WGS) entry which is preliminary data.</text>
</comment>
<reference evidence="4 5" key="1">
    <citation type="submission" date="2019-04" db="EMBL/GenBank/DDBJ databases">
        <title>Psychroflexus halotolerans sp. nov., isolated from a marine solar saltern.</title>
        <authorList>
            <person name="Feng X."/>
        </authorList>
    </citation>
    <scope>NUCLEOTIDE SEQUENCE [LARGE SCALE GENOMIC DNA]</scope>
    <source>
        <strain evidence="4 5">WDS2C27</strain>
    </source>
</reference>
<dbReference type="PANTHER" id="PTHR10587">
    <property type="entry name" value="GLYCOSYL TRANSFERASE-RELATED"/>
    <property type="match status" value="1"/>
</dbReference>
<dbReference type="GO" id="GO:0016810">
    <property type="term" value="F:hydrolase activity, acting on carbon-nitrogen (but not peptide) bonds"/>
    <property type="evidence" value="ECO:0007669"/>
    <property type="project" value="InterPro"/>
</dbReference>
<evidence type="ECO:0000256" key="1">
    <source>
        <dbReference type="ARBA" id="ARBA00022723"/>
    </source>
</evidence>
<dbReference type="OrthoDB" id="9812065at2"/>
<keyword evidence="2" id="KW-0378">Hydrolase</keyword>
<accession>A0A4U5TRY2</accession>
<sequence length="208" mass="23653">MIPAKTPTLVSRYFKDYIWDKPNSENEIYLTFDDGPIPEVTPWVLEVLKQYQIKATFFCVGENIEKHPEIFKQILAQNHAAGNHTYNHLKGWKTSAETYLDNIQNTQSVINTFGANTSLFRPPYGKMTTAQSKAIINLGFDVIMWSVLGKDYSSKLSPQKVYDNIINNTTSGSIIVCHDNIKAYENLQKVLPKAIETLLEKGFVFGRL</sequence>